<evidence type="ECO:0000256" key="3">
    <source>
        <dbReference type="ARBA" id="ARBA00022833"/>
    </source>
</evidence>
<dbReference type="Pfam" id="PF13639">
    <property type="entry name" value="zf-RING_2"/>
    <property type="match status" value="1"/>
</dbReference>
<evidence type="ECO:0000256" key="1">
    <source>
        <dbReference type="ARBA" id="ARBA00022723"/>
    </source>
</evidence>
<feature type="transmembrane region" description="Helical" evidence="6">
    <location>
        <begin position="144"/>
        <end position="170"/>
    </location>
</feature>
<evidence type="ECO:0000259" key="7">
    <source>
        <dbReference type="PROSITE" id="PS50089"/>
    </source>
</evidence>
<feature type="transmembrane region" description="Helical" evidence="6">
    <location>
        <begin position="118"/>
        <end position="138"/>
    </location>
</feature>
<dbReference type="EMBL" id="JANTQA010000072">
    <property type="protein sequence ID" value="KAJ3424686.1"/>
    <property type="molecule type" value="Genomic_DNA"/>
</dbReference>
<keyword evidence="3" id="KW-0862">Zinc</keyword>
<dbReference type="InterPro" id="IPR001841">
    <property type="entry name" value="Znf_RING"/>
</dbReference>
<dbReference type="InterPro" id="IPR038896">
    <property type="entry name" value="RNF170"/>
</dbReference>
<dbReference type="InterPro" id="IPR017907">
    <property type="entry name" value="Znf_RING_CS"/>
</dbReference>
<dbReference type="PANTHER" id="PTHR22894:SF5">
    <property type="entry name" value="RING-TYPE DOMAIN-CONTAINING PROTEIN"/>
    <property type="match status" value="1"/>
</dbReference>
<keyword evidence="1" id="KW-0479">Metal-binding</keyword>
<protein>
    <submittedName>
        <fullName evidence="8">E3 ubiquitin-protein ligase</fullName>
    </submittedName>
</protein>
<evidence type="ECO:0000256" key="6">
    <source>
        <dbReference type="SAM" id="Phobius"/>
    </source>
</evidence>
<dbReference type="Proteomes" id="UP001146793">
    <property type="component" value="Unassembled WGS sequence"/>
</dbReference>
<dbReference type="GO" id="GO:0008270">
    <property type="term" value="F:zinc ion binding"/>
    <property type="evidence" value="ECO:0007669"/>
    <property type="project" value="UniProtKB-KW"/>
</dbReference>
<evidence type="ECO:0000313" key="8">
    <source>
        <dbReference type="EMBL" id="KAJ3424686.1"/>
    </source>
</evidence>
<name>A0AAV7Y6P7_9EUKA</name>
<reference evidence="8" key="1">
    <citation type="submission" date="2022-08" db="EMBL/GenBank/DDBJ databases">
        <title>Novel sulphate-reducing endosymbionts in the free-living metamonad Anaeramoeba.</title>
        <authorList>
            <person name="Jerlstrom-Hultqvist J."/>
            <person name="Cepicka I."/>
            <person name="Gallot-Lavallee L."/>
            <person name="Salas-Leiva D."/>
            <person name="Curtis B.A."/>
            <person name="Zahonova K."/>
            <person name="Pipaliya S."/>
            <person name="Dacks J."/>
            <person name="Roger A.J."/>
        </authorList>
    </citation>
    <scope>NUCLEOTIDE SEQUENCE</scope>
    <source>
        <strain evidence="8">Busselton2</strain>
    </source>
</reference>
<gene>
    <name evidence="8" type="ORF">M0812_29410</name>
</gene>
<dbReference type="Gene3D" id="3.30.40.10">
    <property type="entry name" value="Zinc/RING finger domain, C3HC4 (zinc finger)"/>
    <property type="match status" value="1"/>
</dbReference>
<keyword evidence="2 4" id="KW-0863">Zinc-finger</keyword>
<evidence type="ECO:0000256" key="2">
    <source>
        <dbReference type="ARBA" id="ARBA00022771"/>
    </source>
</evidence>
<dbReference type="PANTHER" id="PTHR22894">
    <property type="entry name" value="RING-TYPE DOMAIN-CONTAINING PROTEIN"/>
    <property type="match status" value="1"/>
</dbReference>
<keyword evidence="6" id="KW-0472">Membrane</keyword>
<comment type="caution">
    <text evidence="8">The sequence shown here is derived from an EMBL/GenBank/DDBJ whole genome shotgun (WGS) entry which is preliminary data.</text>
</comment>
<dbReference type="GO" id="GO:0061630">
    <property type="term" value="F:ubiquitin protein ligase activity"/>
    <property type="evidence" value="ECO:0007669"/>
    <property type="project" value="InterPro"/>
</dbReference>
<sequence length="194" mass="22548">MEITEEDLNCSLCLGLMARCVVTNCGHCFCASCILDYFDRSTKCPLCRSEVFTLYPSYLLRSFIERKDEEGDTKLTKEEIEELDQEIEEFNEKHTRPSNLPGVLKYDFNILRFLMKNFNIYAILGWLILILLILYLLWTDDLVPLSYGIIGLADDIALILLAFAGLHFVVKYFEKKTREKYTRKANNDKTQTAK</sequence>
<feature type="coiled-coil region" evidence="5">
    <location>
        <begin position="66"/>
        <end position="93"/>
    </location>
</feature>
<organism evidence="8 9">
    <name type="scientific">Anaeramoeba flamelloides</name>
    <dbReference type="NCBI Taxonomy" id="1746091"/>
    <lineage>
        <taxon>Eukaryota</taxon>
        <taxon>Metamonada</taxon>
        <taxon>Anaeramoebidae</taxon>
        <taxon>Anaeramoeba</taxon>
    </lineage>
</organism>
<evidence type="ECO:0000256" key="5">
    <source>
        <dbReference type="SAM" id="Coils"/>
    </source>
</evidence>
<keyword evidence="6" id="KW-1133">Transmembrane helix</keyword>
<dbReference type="SMART" id="SM00184">
    <property type="entry name" value="RING"/>
    <property type="match status" value="1"/>
</dbReference>
<dbReference type="PROSITE" id="PS50089">
    <property type="entry name" value="ZF_RING_2"/>
    <property type="match status" value="1"/>
</dbReference>
<dbReference type="InterPro" id="IPR013083">
    <property type="entry name" value="Znf_RING/FYVE/PHD"/>
</dbReference>
<feature type="domain" description="RING-type" evidence="7">
    <location>
        <begin position="10"/>
        <end position="48"/>
    </location>
</feature>
<dbReference type="PROSITE" id="PS00518">
    <property type="entry name" value="ZF_RING_1"/>
    <property type="match status" value="1"/>
</dbReference>
<evidence type="ECO:0000313" key="9">
    <source>
        <dbReference type="Proteomes" id="UP001146793"/>
    </source>
</evidence>
<accession>A0AAV7Y6P7</accession>
<keyword evidence="5" id="KW-0175">Coiled coil</keyword>
<keyword evidence="6" id="KW-0812">Transmembrane</keyword>
<dbReference type="SUPFAM" id="SSF57850">
    <property type="entry name" value="RING/U-box"/>
    <property type="match status" value="1"/>
</dbReference>
<dbReference type="AlphaFoldDB" id="A0AAV7Y6P7"/>
<proteinExistence type="predicted"/>
<evidence type="ECO:0000256" key="4">
    <source>
        <dbReference type="PROSITE-ProRule" id="PRU00175"/>
    </source>
</evidence>